<feature type="transmembrane region" description="Helical" evidence="4">
    <location>
        <begin position="102"/>
        <end position="121"/>
    </location>
</feature>
<feature type="transmembrane region" description="Helical" evidence="4">
    <location>
        <begin position="375"/>
        <end position="393"/>
    </location>
</feature>
<dbReference type="PANTHER" id="PTHR11360">
    <property type="entry name" value="MONOCARBOXYLATE TRANSPORTER"/>
    <property type="match status" value="1"/>
</dbReference>
<feature type="compositionally biased region" description="Polar residues" evidence="3">
    <location>
        <begin position="1"/>
        <end position="11"/>
    </location>
</feature>
<proteinExistence type="inferred from homology"/>
<feature type="transmembrane region" description="Helical" evidence="4">
    <location>
        <begin position="172"/>
        <end position="189"/>
    </location>
</feature>
<dbReference type="Proteomes" id="UP000620104">
    <property type="component" value="Unassembled WGS sequence"/>
</dbReference>
<feature type="domain" description="Major facilitator superfamily (MFS) profile" evidence="5">
    <location>
        <begin position="307"/>
        <end position="502"/>
    </location>
</feature>
<accession>A0A8H3TYG5</accession>
<dbReference type="InterPro" id="IPR050327">
    <property type="entry name" value="Proton-linked_MCT"/>
</dbReference>
<evidence type="ECO:0000256" key="3">
    <source>
        <dbReference type="SAM" id="MobiDB-lite"/>
    </source>
</evidence>
<keyword evidence="4" id="KW-0472">Membrane</keyword>
<feature type="transmembrane region" description="Helical" evidence="4">
    <location>
        <begin position="195"/>
        <end position="217"/>
    </location>
</feature>
<gene>
    <name evidence="6" type="ORF">NliqN6_5550</name>
</gene>
<dbReference type="InterPro" id="IPR020846">
    <property type="entry name" value="MFS_dom"/>
</dbReference>
<evidence type="ECO:0000256" key="1">
    <source>
        <dbReference type="ARBA" id="ARBA00004141"/>
    </source>
</evidence>
<dbReference type="InterPro" id="IPR011701">
    <property type="entry name" value="MFS"/>
</dbReference>
<dbReference type="Gene3D" id="1.20.1250.20">
    <property type="entry name" value="MFS general substrate transporter like domains"/>
    <property type="match status" value="2"/>
</dbReference>
<dbReference type="PANTHER" id="PTHR11360:SF305">
    <property type="entry name" value="MAJOR FACILITATOR SUPERFAMILY (MFS) PROFILE DOMAIN-CONTAINING PROTEIN"/>
    <property type="match status" value="1"/>
</dbReference>
<comment type="caution">
    <text evidence="6">The sequence shown here is derived from an EMBL/GenBank/DDBJ whole genome shotgun (WGS) entry which is preliminary data.</text>
</comment>
<feature type="transmembrane region" description="Helical" evidence="4">
    <location>
        <begin position="399"/>
        <end position="421"/>
    </location>
</feature>
<dbReference type="AlphaFoldDB" id="A0A8H3TYG5"/>
<feature type="transmembrane region" description="Helical" evidence="4">
    <location>
        <begin position="308"/>
        <end position="328"/>
    </location>
</feature>
<dbReference type="InterPro" id="IPR036259">
    <property type="entry name" value="MFS_trans_sf"/>
</dbReference>
<feature type="transmembrane region" description="Helical" evidence="4">
    <location>
        <begin position="261"/>
        <end position="281"/>
    </location>
</feature>
<dbReference type="Pfam" id="PF07690">
    <property type="entry name" value="MFS_1"/>
    <property type="match status" value="1"/>
</dbReference>
<evidence type="ECO:0000313" key="7">
    <source>
        <dbReference type="Proteomes" id="UP000620104"/>
    </source>
</evidence>
<sequence length="502" mass="53289">MAYLDCNQTNGIPRRASRRKSVHRDAENSRAALSTASRVSEDKASDAAEVKDHKYSGEEIRARRFSSTSAARPTDEQEPSTLSFVPFDVEDAEPPEYLDGGFGWVIVASTFVIAFHFLGYLYGWGVIQAHLLGKGLATSQLLSVIGGLQAFFNAAGCMPAEWLVRKIGLRKTAVLGVTLNSLAVLLASFCTHSLGGLIFLQGIVAGIACAILFMVVYPLPAQWFLRKRGIATGITSCGGGIGGAAWSLIIQKLIDRFGLPWAYRFMALSLMVFGIPAALVLKQGVRPRPPIQGIPATKEPSIYKSANFVRLLIACFIVSYPFFIPAFFIPQYTISLGYSSSTGALFGAIYNVASGVGRIGFGVFADVLVGNLTSWTVALFAVAISSLCVWPFAYAKGVIAIFVVLAGMGSGGYFSLQSSIVAQIVGSHRVGPAIGAIELVSSIGFLAGPVSGGALLDAFGGPDAGAKAYKPAMYLVGGTTFVSVVLAIWIRISYSKKLFVKA</sequence>
<dbReference type="OrthoDB" id="2213137at2759"/>
<feature type="transmembrane region" description="Helical" evidence="4">
    <location>
        <begin position="433"/>
        <end position="452"/>
    </location>
</feature>
<dbReference type="GO" id="GO:0022857">
    <property type="term" value="F:transmembrane transporter activity"/>
    <property type="evidence" value="ECO:0007669"/>
    <property type="project" value="InterPro"/>
</dbReference>
<feature type="transmembrane region" description="Helical" evidence="4">
    <location>
        <begin position="229"/>
        <end position="249"/>
    </location>
</feature>
<dbReference type="EMBL" id="BLZA01000040">
    <property type="protein sequence ID" value="GHJ89148.1"/>
    <property type="molecule type" value="Genomic_DNA"/>
</dbReference>
<evidence type="ECO:0000256" key="4">
    <source>
        <dbReference type="SAM" id="Phobius"/>
    </source>
</evidence>
<dbReference type="GO" id="GO:0016020">
    <property type="term" value="C:membrane"/>
    <property type="evidence" value="ECO:0007669"/>
    <property type="project" value="UniProtKB-SubCell"/>
</dbReference>
<feature type="region of interest" description="Disordered" evidence="3">
    <location>
        <begin position="1"/>
        <end position="55"/>
    </location>
</feature>
<evidence type="ECO:0000313" key="6">
    <source>
        <dbReference type="EMBL" id="GHJ89148.1"/>
    </source>
</evidence>
<dbReference type="PROSITE" id="PS50850">
    <property type="entry name" value="MFS"/>
    <property type="match status" value="1"/>
</dbReference>
<feature type="transmembrane region" description="Helical" evidence="4">
    <location>
        <begin position="348"/>
        <end position="368"/>
    </location>
</feature>
<keyword evidence="4" id="KW-1133">Transmembrane helix</keyword>
<protein>
    <recommendedName>
        <fullName evidence="5">Major facilitator superfamily (MFS) profile domain-containing protein</fullName>
    </recommendedName>
</protein>
<evidence type="ECO:0000256" key="2">
    <source>
        <dbReference type="ARBA" id="ARBA00006727"/>
    </source>
</evidence>
<dbReference type="SUPFAM" id="SSF103473">
    <property type="entry name" value="MFS general substrate transporter"/>
    <property type="match status" value="1"/>
</dbReference>
<keyword evidence="4" id="KW-0812">Transmembrane</keyword>
<evidence type="ECO:0000259" key="5">
    <source>
        <dbReference type="PROSITE" id="PS50850"/>
    </source>
</evidence>
<comment type="subcellular location">
    <subcellularLocation>
        <location evidence="1">Membrane</location>
        <topology evidence="1">Multi-pass membrane protein</topology>
    </subcellularLocation>
</comment>
<comment type="similarity">
    <text evidence="2">Belongs to the major facilitator superfamily. Monocarboxylate porter (TC 2.A.1.13) family.</text>
</comment>
<keyword evidence="7" id="KW-1185">Reference proteome</keyword>
<reference evidence="6" key="1">
    <citation type="submission" date="2020-07" db="EMBL/GenBank/DDBJ databases">
        <title>Draft Genome Sequence of a Deep-Sea Yeast, Naganishia (Cryptococcus) liquefaciens strain N6.</title>
        <authorList>
            <person name="Han Y.W."/>
            <person name="Kajitani R."/>
            <person name="Morimoto H."/>
            <person name="Parhat M."/>
            <person name="Tsubouchi H."/>
            <person name="Bakenova O."/>
            <person name="Ogata M."/>
            <person name="Argunhan B."/>
            <person name="Aoki R."/>
            <person name="Kajiwara S."/>
            <person name="Itoh T."/>
            <person name="Iwasaki H."/>
        </authorList>
    </citation>
    <scope>NUCLEOTIDE SEQUENCE</scope>
    <source>
        <strain evidence="6">N6</strain>
    </source>
</reference>
<name>A0A8H3TYG5_9TREE</name>
<feature type="transmembrane region" description="Helical" evidence="4">
    <location>
        <begin position="472"/>
        <end position="492"/>
    </location>
</feature>
<organism evidence="6 7">
    <name type="scientific">Naganishia liquefaciens</name>
    <dbReference type="NCBI Taxonomy" id="104408"/>
    <lineage>
        <taxon>Eukaryota</taxon>
        <taxon>Fungi</taxon>
        <taxon>Dikarya</taxon>
        <taxon>Basidiomycota</taxon>
        <taxon>Agaricomycotina</taxon>
        <taxon>Tremellomycetes</taxon>
        <taxon>Filobasidiales</taxon>
        <taxon>Filobasidiaceae</taxon>
        <taxon>Naganishia</taxon>
    </lineage>
</organism>
<feature type="transmembrane region" description="Helical" evidence="4">
    <location>
        <begin position="141"/>
        <end position="160"/>
    </location>
</feature>
<feature type="compositionally biased region" description="Basic and acidic residues" evidence="3">
    <location>
        <begin position="39"/>
        <end position="55"/>
    </location>
</feature>